<dbReference type="PANTHER" id="PTHR43411:SF1">
    <property type="entry name" value="ADENYLOSUCCINATE LYASE"/>
    <property type="match status" value="1"/>
</dbReference>
<sequence length="174" mass="20056">MQSQDFYLSEVEKSRAMTEMNERMKKKRKIEEVLYPAELVEQLKNKDDQIKALENQNATMLAELAEEFAFQASAKRVTNYNVKAVEYFLKQKCESHPEIAKVLEFFHFSCTSEDINNLSHGLMLQEALSSVILPAMDDLIKSISLMAKEFAYVPMLSRTHGQVKSPEKSVYLFC</sequence>
<organism evidence="2">
    <name type="scientific">Brassica napus</name>
    <name type="common">Rape</name>
    <dbReference type="NCBI Taxonomy" id="3708"/>
    <lineage>
        <taxon>Eukaryota</taxon>
        <taxon>Viridiplantae</taxon>
        <taxon>Streptophyta</taxon>
        <taxon>Embryophyta</taxon>
        <taxon>Tracheophyta</taxon>
        <taxon>Spermatophyta</taxon>
        <taxon>Magnoliopsida</taxon>
        <taxon>eudicotyledons</taxon>
        <taxon>Gunneridae</taxon>
        <taxon>Pentapetalae</taxon>
        <taxon>rosids</taxon>
        <taxon>malvids</taxon>
        <taxon>Brassicales</taxon>
        <taxon>Brassicaceae</taxon>
        <taxon>Brassiceae</taxon>
        <taxon>Brassica</taxon>
    </lineage>
</organism>
<dbReference type="Proteomes" id="UP001295469">
    <property type="component" value="Chromosome C02"/>
</dbReference>
<dbReference type="Gene3D" id="1.10.275.10">
    <property type="entry name" value="Fumarase/aspartase (N-terminal domain)"/>
    <property type="match status" value="1"/>
</dbReference>
<feature type="domain" description="Fumarate lyase N-terminal" evidence="1">
    <location>
        <begin position="11"/>
        <end position="162"/>
    </location>
</feature>
<dbReference type="Gramene" id="CDX91041">
    <property type="protein sequence ID" value="CDX91041"/>
    <property type="gene ID" value="GSBRNA2T00151809001"/>
</dbReference>
<dbReference type="SUPFAM" id="SSF48557">
    <property type="entry name" value="L-aspartase-like"/>
    <property type="match status" value="1"/>
</dbReference>
<dbReference type="InterPro" id="IPR008948">
    <property type="entry name" value="L-Aspartase-like"/>
</dbReference>
<evidence type="ECO:0000313" key="2">
    <source>
        <dbReference type="EMBL" id="CAF1885338.1"/>
    </source>
</evidence>
<dbReference type="Gene3D" id="1.20.200.10">
    <property type="entry name" value="Fumarase/aspartase (Central domain)"/>
    <property type="match status" value="1"/>
</dbReference>
<dbReference type="OMA" id="KRVTNYN"/>
<protein>
    <submittedName>
        <fullName evidence="2">(rape) hypothetical protein</fullName>
    </submittedName>
</protein>
<reference evidence="2" key="1">
    <citation type="submission" date="2021-01" db="EMBL/GenBank/DDBJ databases">
        <authorList>
            <consortium name="Genoscope - CEA"/>
            <person name="William W."/>
        </authorList>
    </citation>
    <scope>NUCLEOTIDE SEQUENCE</scope>
</reference>
<dbReference type="InterPro" id="IPR022761">
    <property type="entry name" value="Fumarate_lyase_N"/>
</dbReference>
<dbReference type="InterPro" id="IPR047136">
    <property type="entry name" value="PurB_bact"/>
</dbReference>
<dbReference type="PANTHER" id="PTHR43411">
    <property type="entry name" value="ADENYLOSUCCINATE LYASE"/>
    <property type="match status" value="1"/>
</dbReference>
<dbReference type="InterPro" id="IPR024083">
    <property type="entry name" value="Fumarase/histidase_N"/>
</dbReference>
<dbReference type="Pfam" id="PF00206">
    <property type="entry name" value="Lyase_1"/>
    <property type="match status" value="1"/>
</dbReference>
<dbReference type="AlphaFoldDB" id="A0A816KA14"/>
<proteinExistence type="predicted"/>
<name>A0A816KA14_BRANA</name>
<accession>A0A816KA14</accession>
<dbReference type="SMR" id="A0A816KA14"/>
<evidence type="ECO:0000259" key="1">
    <source>
        <dbReference type="Pfam" id="PF00206"/>
    </source>
</evidence>
<dbReference type="GO" id="GO:0003824">
    <property type="term" value="F:catalytic activity"/>
    <property type="evidence" value="ECO:0007669"/>
    <property type="project" value="InterPro"/>
</dbReference>
<dbReference type="EMBL" id="HG994366">
    <property type="protein sequence ID" value="CAF1885338.1"/>
    <property type="molecule type" value="Genomic_DNA"/>
</dbReference>
<gene>
    <name evidence="2" type="ORF">DARMORV10_C02P07120.1</name>
</gene>